<dbReference type="InterPro" id="IPR039781">
    <property type="entry name" value="Rad21/Rec8-like"/>
</dbReference>
<dbReference type="Gene3D" id="2.30.30.30">
    <property type="match status" value="1"/>
</dbReference>
<protein>
    <recommendedName>
        <fullName evidence="4">Rad21/Rec8-like protein N-terminal domain-containing protein</fullName>
    </recommendedName>
</protein>
<feature type="compositionally biased region" description="Basic and acidic residues" evidence="3">
    <location>
        <begin position="253"/>
        <end position="263"/>
    </location>
</feature>
<feature type="region of interest" description="Disordered" evidence="3">
    <location>
        <begin position="539"/>
        <end position="611"/>
    </location>
</feature>
<gene>
    <name evidence="5" type="ORF">MERR_LOCUS14041</name>
</gene>
<proteinExistence type="predicted"/>
<dbReference type="InterPro" id="IPR006910">
    <property type="entry name" value="Rad21_Rec8_N"/>
</dbReference>
<sequence>MFYSHQLLARQAPLGQIWMAATLHAKFNRKQLDKLDIIQICEEILNPSVPMALRLSGILMGVVVIVYERKVKLLFDDGTRFLVEINGAWRTKAVPDPTLLPKGKNHASKIAVTLPENEEADFEDGKQTRNLPKFSMRLDEPILEDNQEQEDLGQQFHQADADNITLFDFEYHGSYQTDTESYDRFERFDIEGDDETQINFSAREGAQIPTTLIPSPPRHHDIPEGGNPTSNQRQEQQEHVRDVFSEQMEEQNIPDREEHDRSQRAKRRRKTDTLKMDYEQTIMSRVLSLVPLCRHMEFMPRIQKSRDRETGISFEQHDSMMLTDGFPYRKVSWGIIPSKEEILKFAPVERKESGDVVCGEEKKKKILPSGKGAGNEEGSSLIKSEGSNDLYNLVCFSRKYFGLIVGVDDKGDGYKRLDEPIVKDNLEQEDLGQQFHQADADNITLFEYHGSYHTYDRFERFDIEGDDETHFSTREGAQIPTTLIPLPPRHHDIPEAHQGDKGSMYSIGQRLRIRVGPLKGYLCRVIALRYSDVTMTSGNVGTGSFPPFDTLRTEGAWRNHGGTGGNKQDDGKSSSLSGISGAASFNPGSGSSASREGKGEINEDDDYTCQGKRGKRSRLLQDIRLDHGTIVFVDFETVGFEPSLNVQDQLLSNILAAVQGHDKQHQKYHLAGVRGFGTTEDFRRMEDIRKKLLRLGIVLHTYHKRHMLCGDCQRDVAQAGDRVKIGELLQISLIENICKHALFLKRPKVENSSIAILSGDKFFNETVVSTLRHCGIDAFPILPEGVYRKSMTKRVRTGSVYSQASSSSSGGDQARSLSGFKGLEIPKSISKSRDLHIIWDFENSWVDQGVQVDTLKQKIEGSLKHHGDFEVKKIFAVGPDNRDSRLLEGYSDFTVIKTPNIGKKCGRCPRVIVGGYDEELLMRTTDIADSYAILLMFELALLGENRVLVVTRDGDFSPSIKYLNYMVAKTEHGSCDRLEGKLTFEWEKLQKD</sequence>
<dbReference type="Proteomes" id="UP000467841">
    <property type="component" value="Unassembled WGS sequence"/>
</dbReference>
<dbReference type="GO" id="GO:0008278">
    <property type="term" value="C:cohesin complex"/>
    <property type="evidence" value="ECO:0007669"/>
    <property type="project" value="InterPro"/>
</dbReference>
<evidence type="ECO:0000256" key="2">
    <source>
        <dbReference type="ARBA" id="ARBA00023242"/>
    </source>
</evidence>
<keyword evidence="6" id="KW-1185">Reference proteome</keyword>
<name>A0A6D2INY5_9BRAS</name>
<evidence type="ECO:0000313" key="5">
    <source>
        <dbReference type="EMBL" id="CAA7026806.1"/>
    </source>
</evidence>
<evidence type="ECO:0000256" key="1">
    <source>
        <dbReference type="ARBA" id="ARBA00004123"/>
    </source>
</evidence>
<feature type="compositionally biased region" description="Basic and acidic residues" evidence="3">
    <location>
        <begin position="235"/>
        <end position="244"/>
    </location>
</feature>
<comment type="subcellular location">
    <subcellularLocation>
        <location evidence="1">Nucleus</location>
    </subcellularLocation>
</comment>
<feature type="domain" description="Rad21/Rec8-like protein N-terminal" evidence="4">
    <location>
        <begin position="1"/>
        <end position="98"/>
    </location>
</feature>
<evidence type="ECO:0000259" key="4">
    <source>
        <dbReference type="Pfam" id="PF04825"/>
    </source>
</evidence>
<dbReference type="InterPro" id="IPR014722">
    <property type="entry name" value="Rib_uL2_dom2"/>
</dbReference>
<feature type="region of interest" description="Disordered" evidence="3">
    <location>
        <begin position="200"/>
        <end position="272"/>
    </location>
</feature>
<dbReference type="PANTHER" id="PTHR12585:SF64">
    <property type="entry name" value="SISTER CHROMATID COHESION 1 PROTEIN 1"/>
    <property type="match status" value="1"/>
</dbReference>
<dbReference type="EMBL" id="CACVBM020001052">
    <property type="protein sequence ID" value="CAA7026806.1"/>
    <property type="molecule type" value="Genomic_DNA"/>
</dbReference>
<comment type="caution">
    <text evidence="5">The sequence shown here is derived from an EMBL/GenBank/DDBJ whole genome shotgun (WGS) entry which is preliminary data.</text>
</comment>
<dbReference type="AlphaFoldDB" id="A0A6D2INY5"/>
<reference evidence="5" key="1">
    <citation type="submission" date="2020-01" db="EMBL/GenBank/DDBJ databases">
        <authorList>
            <person name="Mishra B."/>
        </authorList>
    </citation>
    <scope>NUCLEOTIDE SEQUENCE [LARGE SCALE GENOMIC DNA]</scope>
</reference>
<dbReference type="PANTHER" id="PTHR12585">
    <property type="entry name" value="SCC1 / RAD21 FAMILY MEMBER"/>
    <property type="match status" value="1"/>
</dbReference>
<keyword evidence="2" id="KW-0539">Nucleus</keyword>
<dbReference type="GO" id="GO:0003682">
    <property type="term" value="F:chromatin binding"/>
    <property type="evidence" value="ECO:0007669"/>
    <property type="project" value="TreeGrafter"/>
</dbReference>
<dbReference type="Pfam" id="PF04825">
    <property type="entry name" value="Rad21_Rec8_N"/>
    <property type="match status" value="1"/>
</dbReference>
<feature type="compositionally biased region" description="Low complexity" evidence="3">
    <location>
        <begin position="573"/>
        <end position="584"/>
    </location>
</feature>
<dbReference type="OrthoDB" id="10071381at2759"/>
<dbReference type="GO" id="GO:0005634">
    <property type="term" value="C:nucleus"/>
    <property type="evidence" value="ECO:0007669"/>
    <property type="project" value="UniProtKB-SubCell"/>
</dbReference>
<evidence type="ECO:0000256" key="3">
    <source>
        <dbReference type="SAM" id="MobiDB-lite"/>
    </source>
</evidence>
<evidence type="ECO:0000313" key="6">
    <source>
        <dbReference type="Proteomes" id="UP000467841"/>
    </source>
</evidence>
<dbReference type="GO" id="GO:0051754">
    <property type="term" value="P:meiotic sister chromatid cohesion, centromeric"/>
    <property type="evidence" value="ECO:0007669"/>
    <property type="project" value="TreeGrafter"/>
</dbReference>
<accession>A0A6D2INY5</accession>
<organism evidence="5 6">
    <name type="scientific">Microthlaspi erraticum</name>
    <dbReference type="NCBI Taxonomy" id="1685480"/>
    <lineage>
        <taxon>Eukaryota</taxon>
        <taxon>Viridiplantae</taxon>
        <taxon>Streptophyta</taxon>
        <taxon>Embryophyta</taxon>
        <taxon>Tracheophyta</taxon>
        <taxon>Spermatophyta</taxon>
        <taxon>Magnoliopsida</taxon>
        <taxon>eudicotyledons</taxon>
        <taxon>Gunneridae</taxon>
        <taxon>Pentapetalae</taxon>
        <taxon>rosids</taxon>
        <taxon>malvids</taxon>
        <taxon>Brassicales</taxon>
        <taxon>Brassicaceae</taxon>
        <taxon>Coluteocarpeae</taxon>
        <taxon>Microthlaspi</taxon>
    </lineage>
</organism>